<dbReference type="Gramene" id="mRNA:HanXRQr2_Chr05g0237261">
    <property type="protein sequence ID" value="mRNA:HanXRQr2_Chr05g0237261"/>
    <property type="gene ID" value="HanXRQr2_Chr05g0237261"/>
</dbReference>
<feature type="region of interest" description="Disordered" evidence="1">
    <location>
        <begin position="65"/>
        <end position="89"/>
    </location>
</feature>
<accession>A0A251UU08</accession>
<dbReference type="AlphaFoldDB" id="A0A251UU08"/>
<feature type="compositionally biased region" description="Basic and acidic residues" evidence="1">
    <location>
        <begin position="65"/>
        <end position="78"/>
    </location>
</feature>
<dbReference type="EMBL" id="MNCJ02000320">
    <property type="protein sequence ID" value="KAF5807761.1"/>
    <property type="molecule type" value="Genomic_DNA"/>
</dbReference>
<evidence type="ECO:0000313" key="3">
    <source>
        <dbReference type="EMBL" id="OTG26828.1"/>
    </source>
</evidence>
<name>A0A251UU08_HELAN</name>
<dbReference type="InParanoid" id="A0A251UU08"/>
<evidence type="ECO:0000313" key="4">
    <source>
        <dbReference type="Proteomes" id="UP000215914"/>
    </source>
</evidence>
<evidence type="ECO:0000256" key="1">
    <source>
        <dbReference type="SAM" id="MobiDB-lite"/>
    </source>
</evidence>
<organism evidence="3 4">
    <name type="scientific">Helianthus annuus</name>
    <name type="common">Common sunflower</name>
    <dbReference type="NCBI Taxonomy" id="4232"/>
    <lineage>
        <taxon>Eukaryota</taxon>
        <taxon>Viridiplantae</taxon>
        <taxon>Streptophyta</taxon>
        <taxon>Embryophyta</taxon>
        <taxon>Tracheophyta</taxon>
        <taxon>Spermatophyta</taxon>
        <taxon>Magnoliopsida</taxon>
        <taxon>eudicotyledons</taxon>
        <taxon>Gunneridae</taxon>
        <taxon>Pentapetalae</taxon>
        <taxon>asterids</taxon>
        <taxon>campanulids</taxon>
        <taxon>Asterales</taxon>
        <taxon>Asteraceae</taxon>
        <taxon>Asteroideae</taxon>
        <taxon>Heliantheae alliance</taxon>
        <taxon>Heliantheae</taxon>
        <taxon>Helianthus</taxon>
    </lineage>
</organism>
<reference evidence="3" key="2">
    <citation type="submission" date="2017-02" db="EMBL/GenBank/DDBJ databases">
        <title>Sunflower complete genome.</title>
        <authorList>
            <person name="Langlade N."/>
            <person name="Munos S."/>
        </authorList>
    </citation>
    <scope>NUCLEOTIDE SEQUENCE [LARGE SCALE GENOMIC DNA]</scope>
    <source>
        <tissue evidence="3">Leaves</tissue>
    </source>
</reference>
<reference evidence="2 4" key="1">
    <citation type="journal article" date="2017" name="Nature">
        <title>The sunflower genome provides insights into oil metabolism, flowering and Asterid evolution.</title>
        <authorList>
            <person name="Badouin H."/>
            <person name="Gouzy J."/>
            <person name="Grassa C.J."/>
            <person name="Murat F."/>
            <person name="Staton S.E."/>
            <person name="Cottret L."/>
            <person name="Lelandais-Briere C."/>
            <person name="Owens G.L."/>
            <person name="Carrere S."/>
            <person name="Mayjonade B."/>
            <person name="Legrand L."/>
            <person name="Gill N."/>
            <person name="Kane N.C."/>
            <person name="Bowers J.E."/>
            <person name="Hubner S."/>
            <person name="Bellec A."/>
            <person name="Berard A."/>
            <person name="Berges H."/>
            <person name="Blanchet N."/>
            <person name="Boniface M.C."/>
            <person name="Brunel D."/>
            <person name="Catrice O."/>
            <person name="Chaidir N."/>
            <person name="Claudel C."/>
            <person name="Donnadieu C."/>
            <person name="Faraut T."/>
            <person name="Fievet G."/>
            <person name="Helmstetter N."/>
            <person name="King M."/>
            <person name="Knapp S.J."/>
            <person name="Lai Z."/>
            <person name="Le Paslier M.C."/>
            <person name="Lippi Y."/>
            <person name="Lorenzon L."/>
            <person name="Mandel J.R."/>
            <person name="Marage G."/>
            <person name="Marchand G."/>
            <person name="Marquand E."/>
            <person name="Bret-Mestries E."/>
            <person name="Morien E."/>
            <person name="Nambeesan S."/>
            <person name="Nguyen T."/>
            <person name="Pegot-Espagnet P."/>
            <person name="Pouilly N."/>
            <person name="Raftis F."/>
            <person name="Sallet E."/>
            <person name="Schiex T."/>
            <person name="Thomas J."/>
            <person name="Vandecasteele C."/>
            <person name="Vares D."/>
            <person name="Vear F."/>
            <person name="Vautrin S."/>
            <person name="Crespi M."/>
            <person name="Mangin B."/>
            <person name="Burke J.M."/>
            <person name="Salse J."/>
            <person name="Munos S."/>
            <person name="Vincourt P."/>
            <person name="Rieseberg L.H."/>
            <person name="Langlade N.B."/>
        </authorList>
    </citation>
    <scope>NUCLEOTIDE SEQUENCE [LARGE SCALE GENOMIC DNA]</scope>
    <source>
        <strain evidence="4">cv. SF193</strain>
        <tissue evidence="2">Leaves</tissue>
    </source>
</reference>
<dbReference type="Proteomes" id="UP000215914">
    <property type="component" value="Chromosome 5"/>
</dbReference>
<reference evidence="2" key="3">
    <citation type="submission" date="2020-06" db="EMBL/GenBank/DDBJ databases">
        <title>Helianthus annuus Genome sequencing and assembly Release 2.</title>
        <authorList>
            <person name="Gouzy J."/>
            <person name="Langlade N."/>
            <person name="Munos S."/>
        </authorList>
    </citation>
    <scope>NUCLEOTIDE SEQUENCE</scope>
    <source>
        <tissue evidence="2">Leaves</tissue>
    </source>
</reference>
<evidence type="ECO:0000313" key="2">
    <source>
        <dbReference type="EMBL" id="KAF5807761.1"/>
    </source>
</evidence>
<dbReference type="EMBL" id="CM007894">
    <property type="protein sequence ID" value="OTG26828.1"/>
    <property type="molecule type" value="Genomic_DNA"/>
</dbReference>
<protein>
    <submittedName>
        <fullName evidence="3">Uncharacterized protein</fullName>
    </submittedName>
</protein>
<sequence length="89" mass="10270">MRRVLPLQFDNGNKFCGRLIYMFWLNVSMNNHHNGVPSRPVSSTHTLPLPEPKAPFKCREHILPSPEEAHKKISEKGRTNHIYSKRPPG</sequence>
<proteinExistence type="predicted"/>
<keyword evidence="4" id="KW-1185">Reference proteome</keyword>
<gene>
    <name evidence="3" type="ORF">HannXRQ_Chr05g0163021</name>
    <name evidence="2" type="ORF">HanXRQr2_Chr05g0237261</name>
</gene>